<evidence type="ECO:0000256" key="1">
    <source>
        <dbReference type="ARBA" id="ARBA00001933"/>
    </source>
</evidence>
<dbReference type="InterPro" id="IPR029144">
    <property type="entry name" value="Thr_synth_N"/>
</dbReference>
<dbReference type="EC" id="4.2.3.1" evidence="4"/>
<dbReference type="SUPFAM" id="SSF53686">
    <property type="entry name" value="Tryptophan synthase beta subunit-like PLP-dependent enzymes"/>
    <property type="match status" value="1"/>
</dbReference>
<proteinExistence type="inferred from homology"/>
<feature type="domain" description="Threonine synthase N-terminal" evidence="6">
    <location>
        <begin position="2"/>
        <end position="79"/>
    </location>
</feature>
<evidence type="ECO:0000256" key="2">
    <source>
        <dbReference type="ARBA" id="ARBA00005517"/>
    </source>
</evidence>
<evidence type="ECO:0000313" key="8">
    <source>
        <dbReference type="Proteomes" id="UP000724149"/>
    </source>
</evidence>
<dbReference type="PANTHER" id="PTHR43515:SF1">
    <property type="entry name" value="THREONINE SYNTHASE-LIKE 1"/>
    <property type="match status" value="1"/>
</dbReference>
<dbReference type="EMBL" id="JACSNR010000007">
    <property type="protein sequence ID" value="MBM6923597.1"/>
    <property type="molecule type" value="Genomic_DNA"/>
</dbReference>
<sequence>MKYISTRDPSIQLTASQAILKGISPEGGLFVPEEFPQVDLDFIRELEGLTYWERAERIMALYLDDFSREDLKACTEGAYRGTFDGDRPAPVRAAGDLRLLELWHGPTCAFKDMALQMLPRLVSTARRNLGDDRRAIVLVATSGDTGKAALEGFRDVDGTGIAVFYPVDGVSQIQRLQMATQQGSNVAVQAVEGNFDDCQTGVKHLFAKEQLAERLGEQKMYLTSANSINWGRLLPQIVYYFSAYADLAASGEIQVGDKLNVAVPTGNFGNILACYYAKRMGLPIGRLICASNRNDVLTEFLTTGTYNRKREFHLTNTPSMDILISSNLERYLFELFGREARAVAYCMYRLNEGGEYSVTAEALDQIREEFAAYSCDDQKTLDTIREIHDRCGYVMDTHTAVAVNALEQYQQETGDRTPVLVVSTASPFKFADSVLTALGREVPAGEFDCLRALSEVSGLAVPASLAQLEELPVRFEGAVRPQEMEHALLHALRKMDESM</sequence>
<dbReference type="Gene3D" id="3.40.50.1100">
    <property type="match status" value="2"/>
</dbReference>
<dbReference type="InterPro" id="IPR037158">
    <property type="entry name" value="Thr_synth_N_sf"/>
</dbReference>
<reference evidence="7 8" key="1">
    <citation type="journal article" date="2021" name="Sci. Rep.">
        <title>The distribution of antibiotic resistance genes in chicken gut microbiota commensals.</title>
        <authorList>
            <person name="Juricova H."/>
            <person name="Matiasovicova J."/>
            <person name="Kubasova T."/>
            <person name="Cejkova D."/>
            <person name="Rychlik I."/>
        </authorList>
    </citation>
    <scope>NUCLEOTIDE SEQUENCE [LARGE SCALE GENOMIC DNA]</scope>
    <source>
        <strain evidence="7 8">An564</strain>
    </source>
</reference>
<dbReference type="InterPro" id="IPR001926">
    <property type="entry name" value="TrpB-like_PALP"/>
</dbReference>
<dbReference type="GO" id="GO:0004795">
    <property type="term" value="F:threonine synthase activity"/>
    <property type="evidence" value="ECO:0007669"/>
    <property type="project" value="UniProtKB-EC"/>
</dbReference>
<evidence type="ECO:0000256" key="3">
    <source>
        <dbReference type="ARBA" id="ARBA00022898"/>
    </source>
</evidence>
<comment type="caution">
    <text evidence="7">The sequence shown here is derived from an EMBL/GenBank/DDBJ whole genome shotgun (WGS) entry which is preliminary data.</text>
</comment>
<dbReference type="Proteomes" id="UP000724149">
    <property type="component" value="Unassembled WGS sequence"/>
</dbReference>
<dbReference type="PANTHER" id="PTHR43515">
    <property type="entry name" value="THREONINE SYNTHASE-LIKE 1"/>
    <property type="match status" value="1"/>
</dbReference>
<dbReference type="InterPro" id="IPR036052">
    <property type="entry name" value="TrpB-like_PALP_sf"/>
</dbReference>
<keyword evidence="3" id="KW-0663">Pyridoxal phosphate</keyword>
<feature type="domain" description="Tryptophan synthase beta chain-like PALP" evidence="5">
    <location>
        <begin position="103"/>
        <end position="424"/>
    </location>
</feature>
<name>A0ABS2GMF5_9FIRM</name>
<organism evidence="7 8">
    <name type="scientific">Hydrogenoanaerobacterium saccharovorans</name>
    <dbReference type="NCBI Taxonomy" id="474960"/>
    <lineage>
        <taxon>Bacteria</taxon>
        <taxon>Bacillati</taxon>
        <taxon>Bacillota</taxon>
        <taxon>Clostridia</taxon>
        <taxon>Eubacteriales</taxon>
        <taxon>Oscillospiraceae</taxon>
        <taxon>Hydrogenoanaerobacterium</taxon>
    </lineage>
</organism>
<dbReference type="Gene3D" id="3.90.1380.10">
    <property type="entry name" value="Threonine synthase, N-terminal domain"/>
    <property type="match status" value="1"/>
</dbReference>
<dbReference type="NCBIfam" id="TIGR00260">
    <property type="entry name" value="thrC"/>
    <property type="match status" value="1"/>
</dbReference>
<comment type="similarity">
    <text evidence="2">Belongs to the threonine synthase family.</text>
</comment>
<comment type="cofactor">
    <cofactor evidence="1">
        <name>pyridoxal 5'-phosphate</name>
        <dbReference type="ChEBI" id="CHEBI:597326"/>
    </cofactor>
</comment>
<keyword evidence="8" id="KW-1185">Reference proteome</keyword>
<dbReference type="Pfam" id="PF00291">
    <property type="entry name" value="PALP"/>
    <property type="match status" value="1"/>
</dbReference>
<evidence type="ECO:0000313" key="7">
    <source>
        <dbReference type="EMBL" id="MBM6923597.1"/>
    </source>
</evidence>
<accession>A0ABS2GMF5</accession>
<dbReference type="CDD" id="cd01560">
    <property type="entry name" value="Thr-synth_2"/>
    <property type="match status" value="1"/>
</dbReference>
<keyword evidence="7" id="KW-0456">Lyase</keyword>
<protein>
    <recommendedName>
        <fullName evidence="4">Threonine synthase</fullName>
        <ecNumber evidence="4">4.2.3.1</ecNumber>
    </recommendedName>
</protein>
<dbReference type="RefSeq" id="WP_204721082.1">
    <property type="nucleotide sequence ID" value="NZ_JACSNR010000007.1"/>
</dbReference>
<evidence type="ECO:0000259" key="5">
    <source>
        <dbReference type="Pfam" id="PF00291"/>
    </source>
</evidence>
<dbReference type="Pfam" id="PF14821">
    <property type="entry name" value="Thr_synth_N"/>
    <property type="match status" value="1"/>
</dbReference>
<gene>
    <name evidence="7" type="ORF">H9X81_07845</name>
</gene>
<evidence type="ECO:0000256" key="4">
    <source>
        <dbReference type="NCBIfam" id="TIGR00260"/>
    </source>
</evidence>
<evidence type="ECO:0000259" key="6">
    <source>
        <dbReference type="Pfam" id="PF14821"/>
    </source>
</evidence>
<dbReference type="InterPro" id="IPR004450">
    <property type="entry name" value="Thr_synthase-like"/>
</dbReference>